<dbReference type="SUPFAM" id="SSF47598">
    <property type="entry name" value="Ribbon-helix-helix"/>
    <property type="match status" value="1"/>
</dbReference>
<proteinExistence type="predicted"/>
<name>A0ABX8UUS0_9BURK</name>
<evidence type="ECO:0000259" key="2">
    <source>
        <dbReference type="Pfam" id="PF22513"/>
    </source>
</evidence>
<dbReference type="EMBL" id="CP080095">
    <property type="protein sequence ID" value="QYD70970.1"/>
    <property type="molecule type" value="Genomic_DNA"/>
</dbReference>
<gene>
    <name evidence="3" type="ORF">KZJ38_13330</name>
</gene>
<dbReference type="Pfam" id="PF22513">
    <property type="entry name" value="FitA-like_RHH"/>
    <property type="match status" value="1"/>
</dbReference>
<dbReference type="Proteomes" id="UP000826462">
    <property type="component" value="Chromosome 1"/>
</dbReference>
<accession>A0ABX8UUS0</accession>
<sequence length="89" mass="9763">MDGGAMPGITIHDIDDELEADLRTRASRHDRSIEDEAHEPLNAAESSEDAVQDPRGLADAIRARIDPLGGVDLDLPVRRMINRHVDLDA</sequence>
<keyword evidence="4" id="KW-1185">Reference proteome</keyword>
<evidence type="ECO:0000256" key="1">
    <source>
        <dbReference type="SAM" id="MobiDB-lite"/>
    </source>
</evidence>
<dbReference type="InterPro" id="IPR010985">
    <property type="entry name" value="Ribbon_hlx_hlx"/>
</dbReference>
<evidence type="ECO:0000313" key="3">
    <source>
        <dbReference type="EMBL" id="QYD70970.1"/>
    </source>
</evidence>
<reference evidence="3 4" key="1">
    <citation type="submission" date="2021-07" db="EMBL/GenBank/DDBJ databases">
        <title>Paraburkholderia edwinii protects Aspergillus sp. from phenazines by acting as a toxin sponge.</title>
        <authorList>
            <person name="Dahlstrom K.M."/>
            <person name="Newman D.K."/>
        </authorList>
    </citation>
    <scope>NUCLEOTIDE SEQUENCE [LARGE SCALE GENOMIC DNA]</scope>
    <source>
        <strain evidence="3 4">Pe01</strain>
    </source>
</reference>
<dbReference type="InterPro" id="IPR053853">
    <property type="entry name" value="FitA-like_RHH"/>
</dbReference>
<feature type="domain" description="Antitoxin FitA-like ribbon-helix-helix" evidence="2">
    <location>
        <begin position="9"/>
        <end position="44"/>
    </location>
</feature>
<evidence type="ECO:0000313" key="4">
    <source>
        <dbReference type="Proteomes" id="UP000826462"/>
    </source>
</evidence>
<protein>
    <submittedName>
        <fullName evidence="3">Plasmid stabilization protein</fullName>
    </submittedName>
</protein>
<feature type="region of interest" description="Disordered" evidence="1">
    <location>
        <begin position="25"/>
        <end position="54"/>
    </location>
</feature>
<feature type="compositionally biased region" description="Basic and acidic residues" evidence="1">
    <location>
        <begin position="25"/>
        <end position="39"/>
    </location>
</feature>
<organism evidence="3 4">
    <name type="scientific">Paraburkholderia edwinii</name>
    <dbReference type="NCBI Taxonomy" id="2861782"/>
    <lineage>
        <taxon>Bacteria</taxon>
        <taxon>Pseudomonadati</taxon>
        <taxon>Pseudomonadota</taxon>
        <taxon>Betaproteobacteria</taxon>
        <taxon>Burkholderiales</taxon>
        <taxon>Burkholderiaceae</taxon>
        <taxon>Paraburkholderia</taxon>
    </lineage>
</organism>